<proteinExistence type="predicted"/>
<comment type="caution">
    <text evidence="2">The sequence shown here is derived from an EMBL/GenBank/DDBJ whole genome shotgun (WGS) entry which is preliminary data.</text>
</comment>
<dbReference type="OrthoDB" id="10014409at2759"/>
<dbReference type="PANTHER" id="PTHR47027:SF20">
    <property type="entry name" value="REVERSE TRANSCRIPTASE-LIKE PROTEIN WITH RNA-DIRECTED DNA POLYMERASE DOMAIN"/>
    <property type="match status" value="1"/>
</dbReference>
<dbReference type="Proteomes" id="UP000663879">
    <property type="component" value="Unassembled WGS sequence"/>
</dbReference>
<accession>A0A814HY33</accession>
<dbReference type="PANTHER" id="PTHR47027">
    <property type="entry name" value="REVERSE TRANSCRIPTASE DOMAIN-CONTAINING PROTEIN"/>
    <property type="match status" value="1"/>
</dbReference>
<evidence type="ECO:0000259" key="1">
    <source>
        <dbReference type="PROSITE" id="PS50878"/>
    </source>
</evidence>
<dbReference type="EMBL" id="CAJNOC010004246">
    <property type="protein sequence ID" value="CAF1014656.1"/>
    <property type="molecule type" value="Genomic_DNA"/>
</dbReference>
<protein>
    <recommendedName>
        <fullName evidence="1">Reverse transcriptase domain-containing protein</fullName>
    </recommendedName>
</protein>
<name>A0A814HY33_9BILA</name>
<dbReference type="InterPro" id="IPR000477">
    <property type="entry name" value="RT_dom"/>
</dbReference>
<keyword evidence="3" id="KW-1185">Reference proteome</keyword>
<evidence type="ECO:0000313" key="2">
    <source>
        <dbReference type="EMBL" id="CAF1014656.1"/>
    </source>
</evidence>
<dbReference type="Pfam" id="PF00078">
    <property type="entry name" value="RVT_1"/>
    <property type="match status" value="1"/>
</dbReference>
<dbReference type="AlphaFoldDB" id="A0A814HY33"/>
<evidence type="ECO:0000313" key="3">
    <source>
        <dbReference type="Proteomes" id="UP000663879"/>
    </source>
</evidence>
<dbReference type="SUPFAM" id="SSF56672">
    <property type="entry name" value="DNA/RNA polymerases"/>
    <property type="match status" value="1"/>
</dbReference>
<sequence>MWSLKQAIEISKRNKGCTYVCSLDASKVFDKVNRTILWKQLIQNKISPYVILSLINYYNDSFLLVNNKNSYSMSFKPTTGVKQGGKCSPKLFSISLEPLLEIISQTEIGIIIDKIKIDIIAYEDDVLLVSSTKNSLQKFLDLVTKFGEDFEIQFNPIKKTLQCL</sequence>
<dbReference type="PROSITE" id="PS50878">
    <property type="entry name" value="RT_POL"/>
    <property type="match status" value="1"/>
</dbReference>
<gene>
    <name evidence="2" type="ORF">OXX778_LOCUS17068</name>
</gene>
<reference evidence="2" key="1">
    <citation type="submission" date="2021-02" db="EMBL/GenBank/DDBJ databases">
        <authorList>
            <person name="Nowell W R."/>
        </authorList>
    </citation>
    <scope>NUCLEOTIDE SEQUENCE</scope>
    <source>
        <strain evidence="2">Ploen Becks lab</strain>
    </source>
</reference>
<feature type="domain" description="Reverse transcriptase" evidence="1">
    <location>
        <begin position="1"/>
        <end position="164"/>
    </location>
</feature>
<organism evidence="2 3">
    <name type="scientific">Brachionus calyciflorus</name>
    <dbReference type="NCBI Taxonomy" id="104777"/>
    <lineage>
        <taxon>Eukaryota</taxon>
        <taxon>Metazoa</taxon>
        <taxon>Spiralia</taxon>
        <taxon>Gnathifera</taxon>
        <taxon>Rotifera</taxon>
        <taxon>Eurotatoria</taxon>
        <taxon>Monogononta</taxon>
        <taxon>Pseudotrocha</taxon>
        <taxon>Ploima</taxon>
        <taxon>Brachionidae</taxon>
        <taxon>Brachionus</taxon>
    </lineage>
</organism>
<dbReference type="InterPro" id="IPR043502">
    <property type="entry name" value="DNA/RNA_pol_sf"/>
</dbReference>